<comment type="subunit">
    <text evidence="6">Part of the 50S ribosomal subunit. Forms part of the ribosomal stalk which helps the ribosome interact with GTP-bound translation factors. Forms a heptameric L10(L12)2(L12)2(L12)2 complex, where L10 forms an elongated spine to which the L12 dimers bind in a sequential fashion.</text>
</comment>
<dbReference type="GO" id="GO:0070180">
    <property type="term" value="F:large ribosomal subunit rRNA binding"/>
    <property type="evidence" value="ECO:0007669"/>
    <property type="project" value="UniProtKB-UniRule"/>
</dbReference>
<evidence type="ECO:0000256" key="5">
    <source>
        <dbReference type="ARBA" id="ARBA00023274"/>
    </source>
</evidence>
<evidence type="ECO:0000256" key="4">
    <source>
        <dbReference type="ARBA" id="ARBA00022980"/>
    </source>
</evidence>
<protein>
    <recommendedName>
        <fullName evidence="6">Large ribosomal subunit protein uL10</fullName>
    </recommendedName>
    <alternativeName>
        <fullName evidence="6">Acidic ribosomal protein P0 homolog</fullName>
    </alternativeName>
</protein>
<keyword evidence="3 6" id="KW-0694">RNA-binding</keyword>
<keyword evidence="5 6" id="KW-0687">Ribonucleoprotein</keyword>
<gene>
    <name evidence="8" type="primary">rplJ</name>
    <name evidence="6" type="synonym">rpl10</name>
    <name evidence="6" type="synonym">rplP0</name>
    <name evidence="8" type="ORF">ENM11_00685</name>
</gene>
<comment type="caution">
    <text evidence="8">The sequence shown here is derived from an EMBL/GenBank/DDBJ whole genome shotgun (WGS) entry which is preliminary data.</text>
</comment>
<dbReference type="GO" id="GO:0022625">
    <property type="term" value="C:cytosolic large ribosomal subunit"/>
    <property type="evidence" value="ECO:0007669"/>
    <property type="project" value="TreeGrafter"/>
</dbReference>
<dbReference type="SUPFAM" id="SSF160369">
    <property type="entry name" value="Ribosomal protein L10-like"/>
    <property type="match status" value="1"/>
</dbReference>
<comment type="function">
    <text evidence="6">Forms part of the ribosomal stalk, playing a central role in the interaction of the ribosome with GTP-bound translation factors.</text>
</comment>
<comment type="similarity">
    <text evidence="1 6">Belongs to the universal ribosomal protein uL10 family.</text>
</comment>
<dbReference type="InterPro" id="IPR022909">
    <property type="entry name" value="Ribosomal_uL10_arc"/>
</dbReference>
<reference evidence="8" key="1">
    <citation type="journal article" date="2020" name="mSystems">
        <title>Genome- and Community-Level Interaction Insights into Carbon Utilization and Element Cycling Functions of Hydrothermarchaeota in Hydrothermal Sediment.</title>
        <authorList>
            <person name="Zhou Z."/>
            <person name="Liu Y."/>
            <person name="Xu W."/>
            <person name="Pan J."/>
            <person name="Luo Z.H."/>
            <person name="Li M."/>
        </authorList>
    </citation>
    <scope>NUCLEOTIDE SEQUENCE [LARGE SCALE GENOMIC DNA]</scope>
    <source>
        <strain evidence="8">SpSt-1056</strain>
    </source>
</reference>
<dbReference type="Pfam" id="PF00466">
    <property type="entry name" value="Ribosomal_L10"/>
    <property type="match status" value="1"/>
</dbReference>
<evidence type="ECO:0000313" key="8">
    <source>
        <dbReference type="EMBL" id="HHK67659.1"/>
    </source>
</evidence>
<dbReference type="GO" id="GO:0003735">
    <property type="term" value="F:structural constituent of ribosome"/>
    <property type="evidence" value="ECO:0007669"/>
    <property type="project" value="TreeGrafter"/>
</dbReference>
<evidence type="ECO:0000256" key="6">
    <source>
        <dbReference type="HAMAP-Rule" id="MF_00280"/>
    </source>
</evidence>
<evidence type="ECO:0000259" key="7">
    <source>
        <dbReference type="Pfam" id="PF17777"/>
    </source>
</evidence>
<proteinExistence type="inferred from homology"/>
<dbReference type="Gene3D" id="6.10.140.760">
    <property type="match status" value="1"/>
</dbReference>
<dbReference type="GO" id="GO:0002181">
    <property type="term" value="P:cytoplasmic translation"/>
    <property type="evidence" value="ECO:0007669"/>
    <property type="project" value="TreeGrafter"/>
</dbReference>
<accession>A0A7C5LBA3</accession>
<dbReference type="PANTHER" id="PTHR45699:SF3">
    <property type="entry name" value="LARGE RIBOSOMAL SUBUNIT PROTEIN UL10"/>
    <property type="match status" value="1"/>
</dbReference>
<dbReference type="InterPro" id="IPR001790">
    <property type="entry name" value="Ribosomal_uL10"/>
</dbReference>
<dbReference type="Gene3D" id="3.90.105.20">
    <property type="match status" value="1"/>
</dbReference>
<keyword evidence="4 6" id="KW-0689">Ribosomal protein</keyword>
<evidence type="ECO:0000256" key="3">
    <source>
        <dbReference type="ARBA" id="ARBA00022884"/>
    </source>
</evidence>
<dbReference type="InterPro" id="IPR040637">
    <property type="entry name" value="Ribosomal_uL10-like_insert"/>
</dbReference>
<organism evidence="8">
    <name type="scientific">Caldiarchaeum subterraneum</name>
    <dbReference type="NCBI Taxonomy" id="311458"/>
    <lineage>
        <taxon>Archaea</taxon>
        <taxon>Nitrososphaerota</taxon>
        <taxon>Candidatus Caldarchaeales</taxon>
        <taxon>Candidatus Caldarchaeaceae</taxon>
        <taxon>Candidatus Caldarchaeum</taxon>
    </lineage>
</organism>
<dbReference type="Pfam" id="PF17777">
    <property type="entry name" value="RL10P_insert"/>
    <property type="match status" value="1"/>
</dbReference>
<evidence type="ECO:0000256" key="1">
    <source>
        <dbReference type="ARBA" id="ARBA00008889"/>
    </source>
</evidence>
<name>A0A7C5LBA3_CALS0</name>
<dbReference type="HAMAP" id="MF_00280">
    <property type="entry name" value="Ribosomal_uL10_arch"/>
    <property type="match status" value="1"/>
</dbReference>
<dbReference type="InterPro" id="IPR050323">
    <property type="entry name" value="Ribosomal_protein_uL10"/>
</dbReference>
<dbReference type="Gene3D" id="3.30.70.1730">
    <property type="match status" value="1"/>
</dbReference>
<sequence>MSFQTVMRKAVVKKAKLAEEIAGLLNRYGVIAVFDLTGVRSNTIHEMRKKLRGLCEIRVLKKTLFLKACRLAGKTELEKLVEDVTAPAGFIFSSINSFKLATMLEKSKVPMYAKAGEKADFDVWVPETNTGLPPGPILSDFGKLRIPTRIEGGQVWIARDTLVAKKGEEISQLLASLLVKLDIKAVLRGVTILRSFEDNMVLRGSDLIVDLNKTRAELLDVVATALAFAVNIGYFTRDTLPLLLVKAGREAAAVAVETGYYTKEVLPLVIARALSESAALSAAIEKA</sequence>
<evidence type="ECO:0000256" key="2">
    <source>
        <dbReference type="ARBA" id="ARBA00022730"/>
    </source>
</evidence>
<dbReference type="FunFam" id="3.90.105.20:FF:000001">
    <property type="entry name" value="60S acidic ribosomal protein P0"/>
    <property type="match status" value="1"/>
</dbReference>
<dbReference type="AlphaFoldDB" id="A0A7C5LBA3"/>
<dbReference type="EMBL" id="DRWN01000009">
    <property type="protein sequence ID" value="HHK67659.1"/>
    <property type="molecule type" value="Genomic_DNA"/>
</dbReference>
<keyword evidence="2 6" id="KW-0699">rRNA-binding</keyword>
<dbReference type="PANTHER" id="PTHR45699">
    <property type="entry name" value="60S ACIDIC RIBOSOMAL PROTEIN P0"/>
    <property type="match status" value="1"/>
</dbReference>
<dbReference type="GO" id="GO:0000027">
    <property type="term" value="P:ribosomal large subunit assembly"/>
    <property type="evidence" value="ECO:0007669"/>
    <property type="project" value="TreeGrafter"/>
</dbReference>
<dbReference type="InterPro" id="IPR043141">
    <property type="entry name" value="Ribosomal_uL10-like_sf"/>
</dbReference>
<feature type="domain" description="Large ribosomal subunit protein uL10-like insertion" evidence="7">
    <location>
        <begin position="113"/>
        <end position="183"/>
    </location>
</feature>
<dbReference type="InterPro" id="IPR043164">
    <property type="entry name" value="Ribosomal_uL10-like_insert_sf"/>
</dbReference>